<protein>
    <recommendedName>
        <fullName evidence="3">Restriction endonuclease type IV Mrr domain-containing protein</fullName>
    </recommendedName>
</protein>
<evidence type="ECO:0000313" key="1">
    <source>
        <dbReference type="EMBL" id="NDV12995.1"/>
    </source>
</evidence>
<organism evidence="1 2">
    <name type="scientific">Crenobacter caeni</name>
    <dbReference type="NCBI Taxonomy" id="2705474"/>
    <lineage>
        <taxon>Bacteria</taxon>
        <taxon>Pseudomonadati</taxon>
        <taxon>Pseudomonadota</taxon>
        <taxon>Betaproteobacteria</taxon>
        <taxon>Neisseriales</taxon>
        <taxon>Neisseriaceae</taxon>
        <taxon>Crenobacter</taxon>
    </lineage>
</organism>
<reference evidence="1 2" key="1">
    <citation type="submission" date="2020-02" db="EMBL/GenBank/DDBJ databases">
        <authorList>
            <person name="Yang Z."/>
        </authorList>
    </citation>
    <scope>NUCLEOTIDE SEQUENCE [LARGE SCALE GENOMIC DNA]</scope>
    <source>
        <strain evidence="1 2">HX-7-9</strain>
    </source>
</reference>
<sequence>MDLYQTRIPAPQDWQQLQRITADFYKSKFPDCTVDEYGTHGQAQDGVDVYIYDETTAVGVQCKCVETFTADDLAKEFDKTKSFKNPLKHYIIVVTVKRDTGLVNKAVELTLSSGLGVRIEVKFWQPLAEELAGYESLAKKYLNFAVRFPVHVEANGASALIVLETKDSRFEFVATKMASFKGRYEKQGNLILVTSLQGEKKSTLPLAWKRALDRLP</sequence>
<dbReference type="AlphaFoldDB" id="A0A6B2KRX4"/>
<name>A0A6B2KRX4_9NEIS</name>
<evidence type="ECO:0008006" key="3">
    <source>
        <dbReference type="Google" id="ProtNLM"/>
    </source>
</evidence>
<dbReference type="EMBL" id="JAAGAA010000007">
    <property type="protein sequence ID" value="NDV12995.1"/>
    <property type="molecule type" value="Genomic_DNA"/>
</dbReference>
<evidence type="ECO:0000313" key="2">
    <source>
        <dbReference type="Proteomes" id="UP000482578"/>
    </source>
</evidence>
<keyword evidence="2" id="KW-1185">Reference proteome</keyword>
<dbReference type="Proteomes" id="UP000482578">
    <property type="component" value="Unassembled WGS sequence"/>
</dbReference>
<accession>A0A6B2KRX4</accession>
<dbReference type="RefSeq" id="WP_163316206.1">
    <property type="nucleotide sequence ID" value="NZ_JAAGAA010000007.1"/>
</dbReference>
<gene>
    <name evidence="1" type="ORF">GZH52_09305</name>
</gene>
<comment type="caution">
    <text evidence="1">The sequence shown here is derived from an EMBL/GenBank/DDBJ whole genome shotgun (WGS) entry which is preliminary data.</text>
</comment>
<proteinExistence type="predicted"/>